<evidence type="ECO:0000313" key="2">
    <source>
        <dbReference type="EnsemblPlants" id="PNT73217"/>
    </source>
</evidence>
<reference evidence="2" key="3">
    <citation type="submission" date="2018-08" db="UniProtKB">
        <authorList>
            <consortium name="EnsemblPlants"/>
        </authorList>
    </citation>
    <scope>IDENTIFICATION</scope>
    <source>
        <strain evidence="2">cv. Bd21</strain>
    </source>
</reference>
<gene>
    <name evidence="1" type="ORF">BRADI_2g55295v3</name>
</gene>
<name>A0A2K2DG25_BRADI</name>
<evidence type="ECO:0000313" key="1">
    <source>
        <dbReference type="EMBL" id="PNT73217.1"/>
    </source>
</evidence>
<dbReference type="EMBL" id="CM000881">
    <property type="protein sequence ID" value="PNT73217.1"/>
    <property type="molecule type" value="Genomic_DNA"/>
</dbReference>
<dbReference type="EnsemblPlants" id="PNT73217">
    <property type="protein sequence ID" value="PNT73217"/>
    <property type="gene ID" value="BRADI_2g55295v3"/>
</dbReference>
<organism evidence="1">
    <name type="scientific">Brachypodium distachyon</name>
    <name type="common">Purple false brome</name>
    <name type="synonym">Trachynia distachya</name>
    <dbReference type="NCBI Taxonomy" id="15368"/>
    <lineage>
        <taxon>Eukaryota</taxon>
        <taxon>Viridiplantae</taxon>
        <taxon>Streptophyta</taxon>
        <taxon>Embryophyta</taxon>
        <taxon>Tracheophyta</taxon>
        <taxon>Spermatophyta</taxon>
        <taxon>Magnoliopsida</taxon>
        <taxon>Liliopsida</taxon>
        <taxon>Poales</taxon>
        <taxon>Poaceae</taxon>
        <taxon>BOP clade</taxon>
        <taxon>Pooideae</taxon>
        <taxon>Stipodae</taxon>
        <taxon>Brachypodieae</taxon>
        <taxon>Brachypodium</taxon>
    </lineage>
</organism>
<dbReference type="Gramene" id="PNT73217">
    <property type="protein sequence ID" value="PNT73217"/>
    <property type="gene ID" value="BRADI_2g55295v3"/>
</dbReference>
<dbReference type="Proteomes" id="UP000008810">
    <property type="component" value="Chromosome 2"/>
</dbReference>
<proteinExistence type="predicted"/>
<dbReference type="AlphaFoldDB" id="A0A2K2DG25"/>
<accession>A0A2K2DG25</accession>
<reference evidence="1 2" key="1">
    <citation type="journal article" date="2010" name="Nature">
        <title>Genome sequencing and analysis of the model grass Brachypodium distachyon.</title>
        <authorList>
            <consortium name="International Brachypodium Initiative"/>
        </authorList>
    </citation>
    <scope>NUCLEOTIDE SEQUENCE [LARGE SCALE GENOMIC DNA]</scope>
    <source>
        <strain evidence="1 2">Bd21</strain>
    </source>
</reference>
<evidence type="ECO:0000313" key="3">
    <source>
        <dbReference type="Proteomes" id="UP000008810"/>
    </source>
</evidence>
<protein>
    <submittedName>
        <fullName evidence="1 2">Uncharacterized protein</fullName>
    </submittedName>
</protein>
<sequence>MFIGTSTETGGGSIAGMNSINDSYFASSGVKMKERNRKRILVLCTTKLTCVRSFLVDFEVKKGLNNRVFQMSSSTLPMCRPTECTHMRPHNYIGINRRPTEFASIVLGQWG</sequence>
<reference evidence="1" key="2">
    <citation type="submission" date="2017-06" db="EMBL/GenBank/DDBJ databases">
        <title>WGS assembly of Brachypodium distachyon.</title>
        <authorList>
            <consortium name="The International Brachypodium Initiative"/>
            <person name="Lucas S."/>
            <person name="Harmon-Smith M."/>
            <person name="Lail K."/>
            <person name="Tice H."/>
            <person name="Grimwood J."/>
            <person name="Bruce D."/>
            <person name="Barry K."/>
            <person name="Shu S."/>
            <person name="Lindquist E."/>
            <person name="Wang M."/>
            <person name="Pitluck S."/>
            <person name="Vogel J.P."/>
            <person name="Garvin D.F."/>
            <person name="Mockler T.C."/>
            <person name="Schmutz J."/>
            <person name="Rokhsar D."/>
            <person name="Bevan M.W."/>
        </authorList>
    </citation>
    <scope>NUCLEOTIDE SEQUENCE</scope>
    <source>
        <strain evidence="1">Bd21</strain>
    </source>
</reference>
<dbReference type="InParanoid" id="A0A2K2DG25"/>
<keyword evidence="3" id="KW-1185">Reference proteome</keyword>